<name>A0A7Y9QXA5_9BURK</name>
<dbReference type="PANTHER" id="PTHR44757:SF2">
    <property type="entry name" value="BIOFILM ARCHITECTURE MAINTENANCE PROTEIN MBAA"/>
    <property type="match status" value="1"/>
</dbReference>
<dbReference type="InterPro" id="IPR000700">
    <property type="entry name" value="PAS-assoc_C"/>
</dbReference>
<dbReference type="FunFam" id="3.20.20.450:FF:000001">
    <property type="entry name" value="Cyclic di-GMP phosphodiesterase yahA"/>
    <property type="match status" value="1"/>
</dbReference>
<dbReference type="SMART" id="SM00052">
    <property type="entry name" value="EAL"/>
    <property type="match status" value="1"/>
</dbReference>
<dbReference type="Pfam" id="PF13426">
    <property type="entry name" value="PAS_9"/>
    <property type="match status" value="1"/>
</dbReference>
<dbReference type="RefSeq" id="WP_179633987.1">
    <property type="nucleotide sequence ID" value="NZ_JACCFH010000001.1"/>
</dbReference>
<dbReference type="PROSITE" id="PS50887">
    <property type="entry name" value="GGDEF"/>
    <property type="match status" value="1"/>
</dbReference>
<dbReference type="AlphaFoldDB" id="A0A7Y9QXA5"/>
<dbReference type="InterPro" id="IPR035965">
    <property type="entry name" value="PAS-like_dom_sf"/>
</dbReference>
<dbReference type="Proteomes" id="UP000518288">
    <property type="component" value="Unassembled WGS sequence"/>
</dbReference>
<feature type="region of interest" description="Disordered" evidence="2">
    <location>
        <begin position="1"/>
        <end position="23"/>
    </location>
</feature>
<feature type="domain" description="PAC" evidence="4">
    <location>
        <begin position="98"/>
        <end position="150"/>
    </location>
</feature>
<dbReference type="InterPro" id="IPR043128">
    <property type="entry name" value="Rev_trsase/Diguanyl_cyclase"/>
</dbReference>
<feature type="domain" description="EAL" evidence="5">
    <location>
        <begin position="443"/>
        <end position="696"/>
    </location>
</feature>
<dbReference type="SUPFAM" id="SSF55785">
    <property type="entry name" value="PYP-like sensor domain (PAS domain)"/>
    <property type="match status" value="2"/>
</dbReference>
<dbReference type="InterPro" id="IPR000014">
    <property type="entry name" value="PAS"/>
</dbReference>
<evidence type="ECO:0000313" key="8">
    <source>
        <dbReference type="Proteomes" id="UP000518288"/>
    </source>
</evidence>
<dbReference type="CDD" id="cd01948">
    <property type="entry name" value="EAL"/>
    <property type="match status" value="1"/>
</dbReference>
<dbReference type="GO" id="GO:0071111">
    <property type="term" value="F:cyclic-guanylate-specific phosphodiesterase activity"/>
    <property type="evidence" value="ECO:0007669"/>
    <property type="project" value="UniProtKB-EC"/>
</dbReference>
<evidence type="ECO:0000313" key="7">
    <source>
        <dbReference type="EMBL" id="NYG33190.1"/>
    </source>
</evidence>
<dbReference type="CDD" id="cd01949">
    <property type="entry name" value="GGDEF"/>
    <property type="match status" value="1"/>
</dbReference>
<evidence type="ECO:0000256" key="2">
    <source>
        <dbReference type="SAM" id="MobiDB-lite"/>
    </source>
</evidence>
<reference evidence="7 8" key="1">
    <citation type="submission" date="2020-07" db="EMBL/GenBank/DDBJ databases">
        <title>Genomic Encyclopedia of Archaeal and Bacterial Type Strains, Phase II (KMG-II): from individual species to whole genera.</title>
        <authorList>
            <person name="Goeker M."/>
        </authorList>
    </citation>
    <scope>NUCLEOTIDE SEQUENCE [LARGE SCALE GENOMIC DNA]</scope>
    <source>
        <strain evidence="7 8">DSM 21226</strain>
    </source>
</reference>
<protein>
    <submittedName>
        <fullName evidence="7">Diguanylate cyclase (GGDEF)-like protein/PAS domain S-box-containing protein</fullName>
    </submittedName>
</protein>
<feature type="domain" description="GGDEF" evidence="6">
    <location>
        <begin position="301"/>
        <end position="434"/>
    </location>
</feature>
<dbReference type="NCBIfam" id="TIGR00254">
    <property type="entry name" value="GGDEF"/>
    <property type="match status" value="1"/>
</dbReference>
<dbReference type="InterPro" id="IPR052155">
    <property type="entry name" value="Biofilm_reg_signaling"/>
</dbReference>
<evidence type="ECO:0000259" key="4">
    <source>
        <dbReference type="PROSITE" id="PS50113"/>
    </source>
</evidence>
<dbReference type="PROSITE" id="PS50883">
    <property type="entry name" value="EAL"/>
    <property type="match status" value="1"/>
</dbReference>
<proteinExistence type="predicted"/>
<dbReference type="Gene3D" id="3.20.20.450">
    <property type="entry name" value="EAL domain"/>
    <property type="match status" value="1"/>
</dbReference>
<dbReference type="Pfam" id="PF00990">
    <property type="entry name" value="GGDEF"/>
    <property type="match status" value="1"/>
</dbReference>
<dbReference type="PANTHER" id="PTHR44757">
    <property type="entry name" value="DIGUANYLATE CYCLASE DGCP"/>
    <property type="match status" value="1"/>
</dbReference>
<dbReference type="SUPFAM" id="SSF141868">
    <property type="entry name" value="EAL domain-like"/>
    <property type="match status" value="1"/>
</dbReference>
<dbReference type="InterPro" id="IPR000160">
    <property type="entry name" value="GGDEF_dom"/>
</dbReference>
<dbReference type="InterPro" id="IPR001633">
    <property type="entry name" value="EAL_dom"/>
</dbReference>
<dbReference type="PROSITE" id="PS50113">
    <property type="entry name" value="PAC"/>
    <property type="match status" value="1"/>
</dbReference>
<dbReference type="Pfam" id="PF00563">
    <property type="entry name" value="EAL"/>
    <property type="match status" value="1"/>
</dbReference>
<dbReference type="Gene3D" id="3.30.450.20">
    <property type="entry name" value="PAS domain"/>
    <property type="match status" value="2"/>
</dbReference>
<dbReference type="FunFam" id="3.30.70.270:FF:000001">
    <property type="entry name" value="Diguanylate cyclase domain protein"/>
    <property type="match status" value="1"/>
</dbReference>
<evidence type="ECO:0000259" key="3">
    <source>
        <dbReference type="PROSITE" id="PS50112"/>
    </source>
</evidence>
<dbReference type="PROSITE" id="PS50112">
    <property type="entry name" value="PAS"/>
    <property type="match status" value="1"/>
</dbReference>
<dbReference type="SMART" id="SM00091">
    <property type="entry name" value="PAS"/>
    <property type="match status" value="2"/>
</dbReference>
<dbReference type="NCBIfam" id="TIGR00229">
    <property type="entry name" value="sensory_box"/>
    <property type="match status" value="1"/>
</dbReference>
<dbReference type="EMBL" id="JACCFH010000001">
    <property type="protein sequence ID" value="NYG33190.1"/>
    <property type="molecule type" value="Genomic_DNA"/>
</dbReference>
<gene>
    <name evidence="7" type="ORF">BDD16_002176</name>
</gene>
<accession>A0A7Y9QXA5</accession>
<dbReference type="InterPro" id="IPR035919">
    <property type="entry name" value="EAL_sf"/>
</dbReference>
<dbReference type="InterPro" id="IPR029787">
    <property type="entry name" value="Nucleotide_cyclase"/>
</dbReference>
<comment type="catalytic activity">
    <reaction evidence="1">
        <text>3',3'-c-di-GMP + H2O = 5'-phosphoguanylyl(3'-&gt;5')guanosine + H(+)</text>
        <dbReference type="Rhea" id="RHEA:24902"/>
        <dbReference type="ChEBI" id="CHEBI:15377"/>
        <dbReference type="ChEBI" id="CHEBI:15378"/>
        <dbReference type="ChEBI" id="CHEBI:58754"/>
        <dbReference type="ChEBI" id="CHEBI:58805"/>
        <dbReference type="EC" id="3.1.4.52"/>
    </reaction>
    <physiologicalReaction direction="left-to-right" evidence="1">
        <dbReference type="Rhea" id="RHEA:24903"/>
    </physiologicalReaction>
</comment>
<evidence type="ECO:0000259" key="5">
    <source>
        <dbReference type="PROSITE" id="PS50883"/>
    </source>
</evidence>
<keyword evidence="8" id="KW-1185">Reference proteome</keyword>
<dbReference type="GO" id="GO:0071732">
    <property type="term" value="P:cellular response to nitric oxide"/>
    <property type="evidence" value="ECO:0007669"/>
    <property type="project" value="UniProtKB-ARBA"/>
</dbReference>
<feature type="domain" description="PAS" evidence="3">
    <location>
        <begin position="151"/>
        <end position="214"/>
    </location>
</feature>
<comment type="caution">
    <text evidence="7">The sequence shown here is derived from an EMBL/GenBank/DDBJ whole genome shotgun (WGS) entry which is preliminary data.</text>
</comment>
<dbReference type="Pfam" id="PF08448">
    <property type="entry name" value="PAS_4"/>
    <property type="match status" value="1"/>
</dbReference>
<organism evidence="7 8">
    <name type="scientific">Sphaerotilus montanus</name>
    <dbReference type="NCBI Taxonomy" id="522889"/>
    <lineage>
        <taxon>Bacteria</taxon>
        <taxon>Pseudomonadati</taxon>
        <taxon>Pseudomonadota</taxon>
        <taxon>Betaproteobacteria</taxon>
        <taxon>Burkholderiales</taxon>
        <taxon>Sphaerotilaceae</taxon>
        <taxon>Sphaerotilus</taxon>
    </lineage>
</organism>
<evidence type="ECO:0000259" key="6">
    <source>
        <dbReference type="PROSITE" id="PS50887"/>
    </source>
</evidence>
<dbReference type="SMART" id="SM00267">
    <property type="entry name" value="GGDEF"/>
    <property type="match status" value="1"/>
</dbReference>
<dbReference type="CDD" id="cd00130">
    <property type="entry name" value="PAS"/>
    <property type="match status" value="2"/>
</dbReference>
<dbReference type="SUPFAM" id="SSF55073">
    <property type="entry name" value="Nucleotide cyclase"/>
    <property type="match status" value="1"/>
</dbReference>
<sequence length="704" mass="77075">MPLPTSPPADHTSPGGGSLDAGQDRDKLCRLADSAPVMMAYFDGPRQLCTYANRTFMQGLCDPARSPLGRALADVLQPELVAQLSHVLTGTLQDGQALTLEQPLALRDGQRLWVEVTLTPHLDPQGRRSGVYVLIVDQSRHHAAERALLESEERLSKFLQAGVEGIFFHRDGHIDDANPALCELVGLSLHDLLGRPALMLIAPEHHTRTVRQLDGQQDVTFETSVVHQDGTRIPVEVIDRGTMQHGEPMRMAVVRDIRDRHATQARLHYLVHHDALTGLPNRAAFLAQLDHLMVAARASDTQLALLFIDLDHFKRVNDSVGHTRGDALLKTISQRLCQCVRSTDRIARFGGDEFMVLLPGVRDRDAVVRVAGKLLEAVGAPVTVEGQSISVTPSIGIALYPQDSDTPDVLIKHADAAMHVAKGRGRATFAFFEPAVATTAYDKLMLEGELGHAIIHDEFALLFQPQVRACDGHPVGVEALIRWQHPQRGLLAPNEFIALAEQHRLIVPIGAWVLREAARQARLWHDAGWPLTVAVNLSTLQFQAPDFVASIQSLLAETGLPAGWLELELTERMLMDDVPQVCARLQQLRALGVKLSVDDFGTGYSSLSHLKELPIDTMKIDRSFVQELPHQRESAAIASAIVQLARGLGLSVVAEGVETEAQRAFLVGQGCDHLQGMIISAPLTVPQMQRWLHAQPALVPSPGT</sequence>
<dbReference type="InterPro" id="IPR013656">
    <property type="entry name" value="PAS_4"/>
</dbReference>
<evidence type="ECO:0000256" key="1">
    <source>
        <dbReference type="ARBA" id="ARBA00051114"/>
    </source>
</evidence>
<dbReference type="Gene3D" id="3.30.70.270">
    <property type="match status" value="1"/>
</dbReference>